<evidence type="ECO:0000313" key="6">
    <source>
        <dbReference type="Proteomes" id="UP000198409"/>
    </source>
</evidence>
<gene>
    <name evidence="5" type="ORF">SAMN06265378_104143</name>
</gene>
<evidence type="ECO:0008006" key="7">
    <source>
        <dbReference type="Google" id="ProtNLM"/>
    </source>
</evidence>
<dbReference type="Pfam" id="PF10755">
    <property type="entry name" value="DUF2585"/>
    <property type="match status" value="1"/>
</dbReference>
<keyword evidence="2" id="KW-0812">Transmembrane</keyword>
<proteinExistence type="predicted"/>
<dbReference type="InterPro" id="IPR019691">
    <property type="entry name" value="DUF2585"/>
</dbReference>
<dbReference type="Proteomes" id="UP000198409">
    <property type="component" value="Unassembled WGS sequence"/>
</dbReference>
<dbReference type="AlphaFoldDB" id="A0A238WF36"/>
<keyword evidence="3" id="KW-1133">Transmembrane helix</keyword>
<dbReference type="EMBL" id="FZNM01000004">
    <property type="protein sequence ID" value="SNR45175.1"/>
    <property type="molecule type" value="Genomic_DNA"/>
</dbReference>
<dbReference type="GO" id="GO:0005886">
    <property type="term" value="C:plasma membrane"/>
    <property type="evidence" value="ECO:0007669"/>
    <property type="project" value="InterPro"/>
</dbReference>
<evidence type="ECO:0000256" key="4">
    <source>
        <dbReference type="ARBA" id="ARBA00023136"/>
    </source>
</evidence>
<organism evidence="5 6">
    <name type="scientific">Paracoccus sediminis</name>
    <dbReference type="NCBI Taxonomy" id="1214787"/>
    <lineage>
        <taxon>Bacteria</taxon>
        <taxon>Pseudomonadati</taxon>
        <taxon>Pseudomonadota</taxon>
        <taxon>Alphaproteobacteria</taxon>
        <taxon>Rhodobacterales</taxon>
        <taxon>Paracoccaceae</taxon>
        <taxon>Paracoccus</taxon>
    </lineage>
</organism>
<keyword evidence="4" id="KW-0472">Membrane</keyword>
<accession>A0A238WF36</accession>
<evidence type="ECO:0000256" key="2">
    <source>
        <dbReference type="ARBA" id="ARBA00022692"/>
    </source>
</evidence>
<evidence type="ECO:0000256" key="3">
    <source>
        <dbReference type="ARBA" id="ARBA00022989"/>
    </source>
</evidence>
<reference evidence="6" key="1">
    <citation type="submission" date="2017-06" db="EMBL/GenBank/DDBJ databases">
        <authorList>
            <person name="Varghese N."/>
            <person name="Submissions S."/>
        </authorList>
    </citation>
    <scope>NUCLEOTIDE SEQUENCE [LARGE SCALE GENOMIC DNA]</scope>
    <source>
        <strain evidence="6">DSM 26170</strain>
    </source>
</reference>
<protein>
    <recommendedName>
        <fullName evidence="7">DUF2585 family protein</fullName>
    </recommendedName>
</protein>
<evidence type="ECO:0000256" key="1">
    <source>
        <dbReference type="ARBA" id="ARBA00022475"/>
    </source>
</evidence>
<evidence type="ECO:0000313" key="5">
    <source>
        <dbReference type="EMBL" id="SNR45175.1"/>
    </source>
</evidence>
<sequence length="163" mass="17129">MLALAAKLVLLAMVGRPLGCDCGQIWAMPGEARLNSRTLLDPYSLLHLVFGAVLMKLVRWQRPDWPLWTLLAAAIVSSTVWEVVENLPVTIAMFGYSPNDPLAYGGDSILNSLGDTAAVALGAVLALPLAPPVVAGLAVAVELAVSLWIGDGFAITLSRALGL</sequence>
<name>A0A238WF36_9RHOB</name>
<keyword evidence="1" id="KW-1003">Cell membrane</keyword>